<dbReference type="Gene3D" id="1.10.150.480">
    <property type="match status" value="1"/>
</dbReference>
<keyword evidence="5" id="KW-1185">Reference proteome</keyword>
<dbReference type="Proteomes" id="UP001500037">
    <property type="component" value="Unassembled WGS sequence"/>
</dbReference>
<keyword evidence="2" id="KW-0472">Membrane</keyword>
<sequence>MGGGFAMAGAAAADSGTGGSGAVATLHDPELIPDESGQITINGKGGFGGGLIQLDIAGGKWLETYCIDLKNETAPGAHYQETDWKSTSLETNPSKGKILWILQNSFPHVTALDTLAKEAGAEALTKAQAAAATQAAIWHFSDGVDAHPSEDADASKLTDYLIRTAKDLAEPSPSLSLTPGTVSGKSGAQLGPITVNSSGGTAQVGLDANAVTAGVVLTDSKGDVISGKDGKLITPAKPNDQLFVKTPAGAAAGTATLTASASTSVELGRAFMSADKNRQGRNSQTLILAGTQTVTVNATATANWAPTGPVPAFSALVDCTKKAVVVTLTNTGDQPYSGTVVGGTVNKTVTVAPGSTETVLVPSTQGQQYSIKVSGPNSTKTFTGVLDCTVTSTGGGTGGTPSPTPSSTPSGTPSPTPSRSTSASPVPSVSAGASTPAATTGGGGSLAFTGGGSSAPLIAGIAGALVLVGGGAVFAMRRRGRHGRTAA</sequence>
<feature type="region of interest" description="Disordered" evidence="1">
    <location>
        <begin position="391"/>
        <end position="439"/>
    </location>
</feature>
<feature type="domain" description="Thioester" evidence="3">
    <location>
        <begin position="64"/>
        <end position="166"/>
    </location>
</feature>
<gene>
    <name evidence="4" type="ORF">GCM10009665_68480</name>
</gene>
<keyword evidence="2" id="KW-0812">Transmembrane</keyword>
<evidence type="ECO:0000313" key="4">
    <source>
        <dbReference type="EMBL" id="GAA1270458.1"/>
    </source>
</evidence>
<comment type="caution">
    <text evidence="4">The sequence shown here is derived from an EMBL/GenBank/DDBJ whole genome shotgun (WGS) entry which is preliminary data.</text>
</comment>
<dbReference type="NCBIfam" id="TIGR03934">
    <property type="entry name" value="TQXA_dom"/>
    <property type="match status" value="1"/>
</dbReference>
<feature type="compositionally biased region" description="Pro residues" evidence="1">
    <location>
        <begin position="402"/>
        <end position="416"/>
    </location>
</feature>
<feature type="transmembrane region" description="Helical" evidence="2">
    <location>
        <begin position="455"/>
        <end position="475"/>
    </location>
</feature>
<evidence type="ECO:0000256" key="2">
    <source>
        <dbReference type="SAM" id="Phobius"/>
    </source>
</evidence>
<evidence type="ECO:0000259" key="3">
    <source>
        <dbReference type="Pfam" id="PF08341"/>
    </source>
</evidence>
<feature type="compositionally biased region" description="Low complexity" evidence="1">
    <location>
        <begin position="417"/>
        <end position="439"/>
    </location>
</feature>
<dbReference type="EMBL" id="BAAALF010000209">
    <property type="protein sequence ID" value="GAA1270458.1"/>
    <property type="molecule type" value="Genomic_DNA"/>
</dbReference>
<reference evidence="4 5" key="1">
    <citation type="journal article" date="2019" name="Int. J. Syst. Evol. Microbiol.">
        <title>The Global Catalogue of Microorganisms (GCM) 10K type strain sequencing project: providing services to taxonomists for standard genome sequencing and annotation.</title>
        <authorList>
            <consortium name="The Broad Institute Genomics Platform"/>
            <consortium name="The Broad Institute Genome Sequencing Center for Infectious Disease"/>
            <person name="Wu L."/>
            <person name="Ma J."/>
        </authorList>
    </citation>
    <scope>NUCLEOTIDE SEQUENCE [LARGE SCALE GENOMIC DNA]</scope>
    <source>
        <strain evidence="4 5">JCM 13004</strain>
    </source>
</reference>
<accession>A0ABN1X3W8</accession>
<protein>
    <recommendedName>
        <fullName evidence="3">Thioester domain-containing protein</fullName>
    </recommendedName>
</protein>
<evidence type="ECO:0000313" key="5">
    <source>
        <dbReference type="Proteomes" id="UP001500037"/>
    </source>
</evidence>
<organism evidence="4 5">
    <name type="scientific">Kitasatospora nipponensis</name>
    <dbReference type="NCBI Taxonomy" id="258049"/>
    <lineage>
        <taxon>Bacteria</taxon>
        <taxon>Bacillati</taxon>
        <taxon>Actinomycetota</taxon>
        <taxon>Actinomycetes</taxon>
        <taxon>Kitasatosporales</taxon>
        <taxon>Streptomycetaceae</taxon>
        <taxon>Kitasatospora</taxon>
    </lineage>
</organism>
<evidence type="ECO:0000256" key="1">
    <source>
        <dbReference type="SAM" id="MobiDB-lite"/>
    </source>
</evidence>
<proteinExistence type="predicted"/>
<name>A0ABN1X3W8_9ACTN</name>
<dbReference type="Pfam" id="PF08341">
    <property type="entry name" value="TED"/>
    <property type="match status" value="1"/>
</dbReference>
<dbReference type="InterPro" id="IPR013552">
    <property type="entry name" value="Thioester_dom"/>
</dbReference>
<keyword evidence="2" id="KW-1133">Transmembrane helix</keyword>
<dbReference type="NCBIfam" id="NF041528">
    <property type="entry name" value="strep_LAETG"/>
    <property type="match status" value="1"/>
</dbReference>
<dbReference type="InterPro" id="IPR023849">
    <property type="entry name" value="TQXA_dom"/>
</dbReference>